<dbReference type="NCBIfam" id="TIGR01791">
    <property type="entry name" value="CM_archaeal"/>
    <property type="match status" value="1"/>
</dbReference>
<dbReference type="Gene3D" id="1.20.59.10">
    <property type="entry name" value="Chorismate mutase"/>
    <property type="match status" value="1"/>
</dbReference>
<dbReference type="PROSITE" id="PS51168">
    <property type="entry name" value="CHORISMATE_MUT_2"/>
    <property type="match status" value="1"/>
</dbReference>
<keyword evidence="4" id="KW-1185">Reference proteome</keyword>
<sequence>MDLMGARTRIEEIDMKIIDLISERSDLASVVAEAKRREGGAVRDDEQREKVIARAVDRAKESGLDPEPVKEIFELLILMNEYRQWKITEGD</sequence>
<evidence type="ECO:0000256" key="1">
    <source>
        <dbReference type="ARBA" id="ARBA00023235"/>
    </source>
</evidence>
<evidence type="ECO:0000313" key="3">
    <source>
        <dbReference type="EMBL" id="UUX91470.1"/>
    </source>
</evidence>
<accession>A0A9E7TJ77</accession>
<dbReference type="SMART" id="SM00830">
    <property type="entry name" value="CM_2"/>
    <property type="match status" value="1"/>
</dbReference>
<reference evidence="3" key="1">
    <citation type="submission" date="2022-04" db="EMBL/GenBank/DDBJ databases">
        <title>Complete genome of Methanoplanus endosymbiosus DSM 3599.</title>
        <authorList>
            <person name="Chen S.-C."/>
            <person name="You Y.-T."/>
            <person name="Zhou Y.-Z."/>
            <person name="Lai M.-C."/>
        </authorList>
    </citation>
    <scope>NUCLEOTIDE SEQUENCE</scope>
    <source>
        <strain evidence="3">DSM 3599</strain>
    </source>
</reference>
<dbReference type="Pfam" id="PF01817">
    <property type="entry name" value="CM_2"/>
    <property type="match status" value="1"/>
</dbReference>
<dbReference type="InterPro" id="IPR010950">
    <property type="entry name" value="Chorismate_mutase_arc"/>
</dbReference>
<dbReference type="InterPro" id="IPR002701">
    <property type="entry name" value="CM_II_prokaryot"/>
</dbReference>
<dbReference type="InterPro" id="IPR036263">
    <property type="entry name" value="Chorismate_II_sf"/>
</dbReference>
<evidence type="ECO:0000259" key="2">
    <source>
        <dbReference type="PROSITE" id="PS51168"/>
    </source>
</evidence>
<name>A0A9E7TJ77_9EURY</name>
<dbReference type="PANTHER" id="PTHR38041:SF1">
    <property type="entry name" value="CHORISMATE MUTASE"/>
    <property type="match status" value="1"/>
</dbReference>
<dbReference type="GO" id="GO:0004106">
    <property type="term" value="F:chorismate mutase activity"/>
    <property type="evidence" value="ECO:0007669"/>
    <property type="project" value="UniProtKB-EC"/>
</dbReference>
<dbReference type="RefSeq" id="WP_257741622.1">
    <property type="nucleotide sequence ID" value="NZ_CP096115.1"/>
</dbReference>
<proteinExistence type="predicted"/>
<protein>
    <submittedName>
        <fullName evidence="3">Chorismate mutase</fullName>
        <ecNumber evidence="3">5.4.99.5</ecNumber>
    </submittedName>
</protein>
<dbReference type="SUPFAM" id="SSF48600">
    <property type="entry name" value="Chorismate mutase II"/>
    <property type="match status" value="1"/>
</dbReference>
<dbReference type="GO" id="GO:0009697">
    <property type="term" value="P:salicylic acid biosynthetic process"/>
    <property type="evidence" value="ECO:0007669"/>
    <property type="project" value="TreeGrafter"/>
</dbReference>
<dbReference type="Proteomes" id="UP001060368">
    <property type="component" value="Chromosome"/>
</dbReference>
<dbReference type="InterPro" id="IPR036979">
    <property type="entry name" value="CM_dom_sf"/>
</dbReference>
<dbReference type="AlphaFoldDB" id="A0A9E7TJ77"/>
<dbReference type="EMBL" id="CP096115">
    <property type="protein sequence ID" value="UUX91470.1"/>
    <property type="molecule type" value="Genomic_DNA"/>
</dbReference>
<dbReference type="KEGG" id="mend:L6E24_08795"/>
<dbReference type="InterPro" id="IPR051331">
    <property type="entry name" value="Chorismate_mutase-related"/>
</dbReference>
<keyword evidence="1 3" id="KW-0413">Isomerase</keyword>
<dbReference type="GO" id="GO:0046417">
    <property type="term" value="P:chorismate metabolic process"/>
    <property type="evidence" value="ECO:0007669"/>
    <property type="project" value="InterPro"/>
</dbReference>
<feature type="domain" description="Chorismate mutase" evidence="2">
    <location>
        <begin position="1"/>
        <end position="88"/>
    </location>
</feature>
<gene>
    <name evidence="3" type="ORF">L6E24_08795</name>
</gene>
<evidence type="ECO:0000313" key="4">
    <source>
        <dbReference type="Proteomes" id="UP001060368"/>
    </source>
</evidence>
<dbReference type="GeneID" id="74307795"/>
<organism evidence="3 4">
    <name type="scientific">Methanoplanus endosymbiosus</name>
    <dbReference type="NCBI Taxonomy" id="33865"/>
    <lineage>
        <taxon>Archaea</taxon>
        <taxon>Methanobacteriati</taxon>
        <taxon>Methanobacteriota</taxon>
        <taxon>Stenosarchaea group</taxon>
        <taxon>Methanomicrobia</taxon>
        <taxon>Methanomicrobiales</taxon>
        <taxon>Methanomicrobiaceae</taxon>
        <taxon>Methanoplanus</taxon>
    </lineage>
</organism>
<dbReference type="EC" id="5.4.99.5" evidence="3"/>
<dbReference type="PANTHER" id="PTHR38041">
    <property type="entry name" value="CHORISMATE MUTASE"/>
    <property type="match status" value="1"/>
</dbReference>